<evidence type="ECO:0000256" key="2">
    <source>
        <dbReference type="ARBA" id="ARBA00004418"/>
    </source>
</evidence>
<keyword evidence="6" id="KW-0574">Periplasm</keyword>
<dbReference type="AlphaFoldDB" id="A0A0F7K4D9"/>
<dbReference type="PANTHER" id="PTHR30404:SF0">
    <property type="entry name" value="N-ACETYLMURAMOYL-L-ALANINE AMIDASE AMIC"/>
    <property type="match status" value="1"/>
</dbReference>
<dbReference type="Gene3D" id="3.10.350.10">
    <property type="entry name" value="LysM domain"/>
    <property type="match status" value="1"/>
</dbReference>
<dbReference type="InterPro" id="IPR021731">
    <property type="entry name" value="AMIN_dom"/>
</dbReference>
<evidence type="ECO:0000313" key="12">
    <source>
        <dbReference type="Proteomes" id="UP000034410"/>
    </source>
</evidence>
<dbReference type="GO" id="GO:0071555">
    <property type="term" value="P:cell wall organization"/>
    <property type="evidence" value="ECO:0007669"/>
    <property type="project" value="UniProtKB-KW"/>
</dbReference>
<evidence type="ECO:0000256" key="3">
    <source>
        <dbReference type="ARBA" id="ARBA00010860"/>
    </source>
</evidence>
<dbReference type="Proteomes" id="UP000034410">
    <property type="component" value="Chromosome"/>
</dbReference>
<dbReference type="InterPro" id="IPR036779">
    <property type="entry name" value="LysM_dom_sf"/>
</dbReference>
<accession>A0A0F7K4D9</accession>
<feature type="domain" description="LysM" evidence="10">
    <location>
        <begin position="400"/>
        <end position="443"/>
    </location>
</feature>
<dbReference type="SUPFAM" id="SSF54106">
    <property type="entry name" value="LysM domain"/>
    <property type="match status" value="1"/>
</dbReference>
<proteinExistence type="inferred from homology"/>
<evidence type="ECO:0000256" key="8">
    <source>
        <dbReference type="ARBA" id="ARBA00023316"/>
    </source>
</evidence>
<organism evidence="11 12">
    <name type="scientific">Sedimenticola thiotaurini</name>
    <dbReference type="NCBI Taxonomy" id="1543721"/>
    <lineage>
        <taxon>Bacteria</taxon>
        <taxon>Pseudomonadati</taxon>
        <taxon>Pseudomonadota</taxon>
        <taxon>Gammaproteobacteria</taxon>
        <taxon>Chromatiales</taxon>
        <taxon>Sedimenticolaceae</taxon>
        <taxon>Sedimenticola</taxon>
    </lineage>
</organism>
<dbReference type="Pfam" id="PF11741">
    <property type="entry name" value="AMIN"/>
    <property type="match status" value="1"/>
</dbReference>
<dbReference type="PATRIC" id="fig|1543721.4.peg.1083"/>
<keyword evidence="8" id="KW-0961">Cell wall biogenesis/degradation</keyword>
<dbReference type="InterPro" id="IPR018392">
    <property type="entry name" value="LysM"/>
</dbReference>
<keyword evidence="5" id="KW-0732">Signal</keyword>
<evidence type="ECO:0000313" key="11">
    <source>
        <dbReference type="EMBL" id="AKH22065.1"/>
    </source>
</evidence>
<dbReference type="InterPro" id="IPR002508">
    <property type="entry name" value="MurNAc-LAA_cat"/>
</dbReference>
<protein>
    <recommendedName>
        <fullName evidence="9">N-acetylmuramoyl-L-alanine amidase AmiC</fullName>
        <ecNumber evidence="4">3.5.1.28</ecNumber>
    </recommendedName>
</protein>
<dbReference type="InterPro" id="IPR050695">
    <property type="entry name" value="N-acetylmuramoyl_amidase_3"/>
</dbReference>
<dbReference type="CDD" id="cd02696">
    <property type="entry name" value="MurNAc-LAA"/>
    <property type="match status" value="1"/>
</dbReference>
<evidence type="ECO:0000256" key="9">
    <source>
        <dbReference type="ARBA" id="ARBA00074581"/>
    </source>
</evidence>
<dbReference type="EC" id="3.5.1.28" evidence="4"/>
<dbReference type="PANTHER" id="PTHR30404">
    <property type="entry name" value="N-ACETYLMURAMOYL-L-ALANINE AMIDASE"/>
    <property type="match status" value="1"/>
</dbReference>
<evidence type="ECO:0000256" key="5">
    <source>
        <dbReference type="ARBA" id="ARBA00022729"/>
    </source>
</evidence>
<dbReference type="GO" id="GO:0009253">
    <property type="term" value="P:peptidoglycan catabolic process"/>
    <property type="evidence" value="ECO:0007669"/>
    <property type="project" value="InterPro"/>
</dbReference>
<dbReference type="SUPFAM" id="SSF53187">
    <property type="entry name" value="Zn-dependent exopeptidases"/>
    <property type="match status" value="1"/>
</dbReference>
<dbReference type="SMART" id="SM00257">
    <property type="entry name" value="LysM"/>
    <property type="match status" value="1"/>
</dbReference>
<dbReference type="Pfam" id="PF01520">
    <property type="entry name" value="Amidase_3"/>
    <property type="match status" value="1"/>
</dbReference>
<evidence type="ECO:0000256" key="4">
    <source>
        <dbReference type="ARBA" id="ARBA00011901"/>
    </source>
</evidence>
<name>A0A0F7K4D9_9GAMM</name>
<dbReference type="GO" id="GO:0030288">
    <property type="term" value="C:outer membrane-bounded periplasmic space"/>
    <property type="evidence" value="ECO:0007669"/>
    <property type="project" value="TreeGrafter"/>
</dbReference>
<dbReference type="FunFam" id="3.40.630.40:FF:000001">
    <property type="entry name" value="N-acetylmuramoyl-L-alanine amidase"/>
    <property type="match status" value="1"/>
</dbReference>
<comment type="catalytic activity">
    <reaction evidence="1">
        <text>Hydrolyzes the link between N-acetylmuramoyl residues and L-amino acid residues in certain cell-wall glycopeptides.</text>
        <dbReference type="EC" id="3.5.1.28"/>
    </reaction>
</comment>
<keyword evidence="12" id="KW-1185">Reference proteome</keyword>
<dbReference type="Gene3D" id="3.40.630.40">
    <property type="entry name" value="Zn-dependent exopeptidases"/>
    <property type="match status" value="1"/>
</dbReference>
<keyword evidence="7" id="KW-0378">Hydrolase</keyword>
<comment type="similarity">
    <text evidence="3">Belongs to the N-acetylmuramoyl-L-alanine amidase 3 family.</text>
</comment>
<evidence type="ECO:0000256" key="7">
    <source>
        <dbReference type="ARBA" id="ARBA00022801"/>
    </source>
</evidence>
<dbReference type="EMBL" id="CP011412">
    <property type="protein sequence ID" value="AKH22065.1"/>
    <property type="molecule type" value="Genomic_DNA"/>
</dbReference>
<dbReference type="KEGG" id="seds:AAY24_05230"/>
<dbReference type="CDD" id="cd00118">
    <property type="entry name" value="LysM"/>
    <property type="match status" value="1"/>
</dbReference>
<evidence type="ECO:0000259" key="10">
    <source>
        <dbReference type="PROSITE" id="PS51782"/>
    </source>
</evidence>
<sequence>MTSSGPVIEATQNMKKLTAILLMLVCWPLLAGQTVVDNLRLWAAPDHTRLVFDTSGPVQHKLFTLKQPDRLVIDINSARLTGTMPVVNDNPLIKRVRSAQRKDGTLRVVLDLHNPTHPKSFVLRPNSKYGHRLVVDLFGEDEPAGGKTVQKPVKQVQTDGMRDVVIAIDAGHGGEDPGAVGRRGTYEKNVVLSIARKLAALVQKERGMKAVLTRDGDYYLPLRKRMDLARSHRADLFISIHADSFRDSRARGSSVYILSKRGASSEAARWLAESENSADLIGGVKLEDKDDVLASVLLDLSQTGTGQASHEVASKVLTQLKRVGRTHKSSVQHAGFAVLKSPDVPSILVETAFISNPDEERKLVSSAHQQKMASAIMSGLRSYFRNSPPPGTLLAQLKSRQHTIARGDTLGAIANRYNISLASLKSANGISGDVIRVGQVLVIPET</sequence>
<dbReference type="Pfam" id="PF01476">
    <property type="entry name" value="LysM"/>
    <property type="match status" value="1"/>
</dbReference>
<dbReference type="SMART" id="SM00646">
    <property type="entry name" value="Ami_3"/>
    <property type="match status" value="1"/>
</dbReference>
<dbReference type="PROSITE" id="PS51782">
    <property type="entry name" value="LYSM"/>
    <property type="match status" value="1"/>
</dbReference>
<comment type="subcellular location">
    <subcellularLocation>
        <location evidence="2">Periplasm</location>
    </subcellularLocation>
</comment>
<reference evidence="11 12" key="1">
    <citation type="journal article" date="2015" name="Genome Announc.">
        <title>Complete Genome Sequence of Sedimenticola thiotaurini Strain SIP-G1, a Polyphosphate- and Polyhydroxyalkanoate-Accumulating Sulfur-Oxidizing Gammaproteobacterium Isolated from Salt Marsh Sediments.</title>
        <authorList>
            <person name="Flood B.E."/>
            <person name="Jones D.S."/>
            <person name="Bailey J.V."/>
        </authorList>
    </citation>
    <scope>NUCLEOTIDE SEQUENCE [LARGE SCALE GENOMIC DNA]</scope>
    <source>
        <strain evidence="11 12">SIP-G1</strain>
    </source>
</reference>
<dbReference type="GO" id="GO:0008745">
    <property type="term" value="F:N-acetylmuramoyl-L-alanine amidase activity"/>
    <property type="evidence" value="ECO:0007669"/>
    <property type="project" value="UniProtKB-EC"/>
</dbReference>
<gene>
    <name evidence="11" type="ORF">AAY24_05230</name>
</gene>
<dbReference type="Gene3D" id="2.60.40.3500">
    <property type="match status" value="1"/>
</dbReference>
<evidence type="ECO:0000256" key="6">
    <source>
        <dbReference type="ARBA" id="ARBA00022764"/>
    </source>
</evidence>
<evidence type="ECO:0000256" key="1">
    <source>
        <dbReference type="ARBA" id="ARBA00001561"/>
    </source>
</evidence>